<dbReference type="InterPro" id="IPR019079">
    <property type="entry name" value="Capsule_synth_CapA"/>
</dbReference>
<evidence type="ECO:0000256" key="1">
    <source>
        <dbReference type="ARBA" id="ARBA00005662"/>
    </source>
</evidence>
<dbReference type="Proteomes" id="UP000236731">
    <property type="component" value="Unassembled WGS sequence"/>
</dbReference>
<dbReference type="AlphaFoldDB" id="A0A1H5SUY0"/>
<dbReference type="Gene3D" id="3.60.21.10">
    <property type="match status" value="1"/>
</dbReference>
<evidence type="ECO:0000259" key="2">
    <source>
        <dbReference type="SMART" id="SM00854"/>
    </source>
</evidence>
<dbReference type="OrthoDB" id="9810906at2"/>
<dbReference type="EMBL" id="FNUT01000001">
    <property type="protein sequence ID" value="SEF54309.1"/>
    <property type="molecule type" value="Genomic_DNA"/>
</dbReference>
<evidence type="ECO:0000313" key="3">
    <source>
        <dbReference type="EMBL" id="SEF54309.1"/>
    </source>
</evidence>
<dbReference type="Pfam" id="PF09587">
    <property type="entry name" value="PGA_cap"/>
    <property type="match status" value="1"/>
</dbReference>
<dbReference type="PANTHER" id="PTHR33393:SF11">
    <property type="entry name" value="POLYGLUTAMINE SYNTHESIS ACCESSORY PROTEIN RV0574C-RELATED"/>
    <property type="match status" value="1"/>
</dbReference>
<dbReference type="SUPFAM" id="SSF56300">
    <property type="entry name" value="Metallo-dependent phosphatases"/>
    <property type="match status" value="1"/>
</dbReference>
<comment type="similarity">
    <text evidence="1">Belongs to the CapA family.</text>
</comment>
<dbReference type="InterPro" id="IPR029052">
    <property type="entry name" value="Metallo-depent_PP-like"/>
</dbReference>
<name>A0A1H5SUY0_9SPHI</name>
<dbReference type="PANTHER" id="PTHR33393">
    <property type="entry name" value="POLYGLUTAMINE SYNTHESIS ACCESSORY PROTEIN RV0574C-RELATED"/>
    <property type="match status" value="1"/>
</dbReference>
<reference evidence="4" key="1">
    <citation type="submission" date="2016-10" db="EMBL/GenBank/DDBJ databases">
        <authorList>
            <person name="Varghese N."/>
            <person name="Submissions S."/>
        </authorList>
    </citation>
    <scope>NUCLEOTIDE SEQUENCE [LARGE SCALE GENOMIC DNA]</scope>
    <source>
        <strain evidence="4">DSM 22361</strain>
    </source>
</reference>
<evidence type="ECO:0000313" key="4">
    <source>
        <dbReference type="Proteomes" id="UP000236731"/>
    </source>
</evidence>
<dbReference type="InterPro" id="IPR052169">
    <property type="entry name" value="CW_Biosynth-Accessory"/>
</dbReference>
<feature type="domain" description="Capsule synthesis protein CapA" evidence="2">
    <location>
        <begin position="8"/>
        <end position="232"/>
    </location>
</feature>
<protein>
    <submittedName>
        <fullName evidence="3">Poly-gamma-glutamate synthesis protein (Capsule biosynthesis protein)</fullName>
    </submittedName>
</protein>
<dbReference type="CDD" id="cd07381">
    <property type="entry name" value="MPP_CapA"/>
    <property type="match status" value="1"/>
</dbReference>
<dbReference type="RefSeq" id="WP_103905030.1">
    <property type="nucleotide sequence ID" value="NZ_CP049246.1"/>
</dbReference>
<keyword evidence="4" id="KW-1185">Reference proteome</keyword>
<organism evidence="3 4">
    <name type="scientific">Sphingobacterium lactis</name>
    <dbReference type="NCBI Taxonomy" id="797291"/>
    <lineage>
        <taxon>Bacteria</taxon>
        <taxon>Pseudomonadati</taxon>
        <taxon>Bacteroidota</taxon>
        <taxon>Sphingobacteriia</taxon>
        <taxon>Sphingobacteriales</taxon>
        <taxon>Sphingobacteriaceae</taxon>
        <taxon>Sphingobacterium</taxon>
    </lineage>
</organism>
<gene>
    <name evidence="3" type="ORF">SAMN05421877_101390</name>
</gene>
<accession>A0A1H5SUY0</accession>
<sequence length="370" mass="42303">MSESTKHKFIFVGDVVLQSQPHFDAGMQALMAAAQIRGCNFEAPLQGLGQPIRKTGPHVAQRPEAPLWLKELGFNLYNLANNHIFDYGADAMYKTEEAIGIEHVIGISNDDAAYGMTLKHLDGVKYGFLAYGENGYGALNGDRMDGHAWVNAPQVNQQINNYSKEADILIVQVHAGVELLNVPIPEWRQRYRELIDQGADMVIAHHPHIVQGVEEYKGKPIFYSLGNFYFDYPSNHPAWNTGAVLELDFADKALQGYQIHIVQKEKDLIKLQDRTFSDNYMQVLNDLLNSPDYEAYVDSKAVEEWEKHHAAYYAKPFNGLASYSLTKLLKHAKRTLFNRQIDYNMIWHNMFIESNKWLVERAIRNKMKQQ</sequence>
<proteinExistence type="inferred from homology"/>
<dbReference type="SMART" id="SM00854">
    <property type="entry name" value="PGA_cap"/>
    <property type="match status" value="1"/>
</dbReference>